<feature type="transmembrane region" description="Helical" evidence="9">
    <location>
        <begin position="210"/>
        <end position="233"/>
    </location>
</feature>
<keyword evidence="5" id="KW-0631">Potassium channel</keyword>
<dbReference type="InterPro" id="IPR018490">
    <property type="entry name" value="cNMP-bd_dom_sf"/>
</dbReference>
<evidence type="ECO:0000259" key="10">
    <source>
        <dbReference type="PROSITE" id="PS50042"/>
    </source>
</evidence>
<feature type="transmembrane region" description="Helical" evidence="9">
    <location>
        <begin position="140"/>
        <end position="162"/>
    </location>
</feature>
<dbReference type="GO" id="GO:0030425">
    <property type="term" value="C:dendrite"/>
    <property type="evidence" value="ECO:0007669"/>
    <property type="project" value="TreeGrafter"/>
</dbReference>
<gene>
    <name evidence="11" type="ORF">DPX16_21045</name>
</gene>
<dbReference type="Pfam" id="PF08412">
    <property type="entry name" value="Ion_trans_N"/>
    <property type="match status" value="1"/>
</dbReference>
<proteinExistence type="predicted"/>
<dbReference type="InterPro" id="IPR000595">
    <property type="entry name" value="cNMP-bd_dom"/>
</dbReference>
<dbReference type="Pfam" id="PF00520">
    <property type="entry name" value="Ion_trans"/>
    <property type="match status" value="1"/>
</dbReference>
<evidence type="ECO:0000313" key="11">
    <source>
        <dbReference type="EMBL" id="ROL50478.1"/>
    </source>
</evidence>
<feature type="transmembrane region" description="Helical" evidence="9">
    <location>
        <begin position="174"/>
        <end position="190"/>
    </location>
</feature>
<dbReference type="PANTHER" id="PTHR45689:SF8">
    <property type="entry name" value="POTASSIUM_SODIUM HYPERPOLARIZATION-ACTIVATED CYCLIC NUCLEOTIDE-GATED CHANNEL 2-LIKE"/>
    <property type="match status" value="1"/>
</dbReference>
<keyword evidence="5" id="KW-0630">Potassium</keyword>
<evidence type="ECO:0000256" key="1">
    <source>
        <dbReference type="ARBA" id="ARBA00004651"/>
    </source>
</evidence>
<accession>A0A3N0YXS4</accession>
<dbReference type="GO" id="GO:0003254">
    <property type="term" value="P:regulation of membrane depolarization"/>
    <property type="evidence" value="ECO:0007669"/>
    <property type="project" value="TreeGrafter"/>
</dbReference>
<dbReference type="InterPro" id="IPR027359">
    <property type="entry name" value="Volt_channel_dom_sf"/>
</dbReference>
<evidence type="ECO:0000256" key="7">
    <source>
        <dbReference type="ARBA" id="ARBA00023065"/>
    </source>
</evidence>
<keyword evidence="2" id="KW-0813">Transport</keyword>
<dbReference type="InterPro" id="IPR005821">
    <property type="entry name" value="Ion_trans_dom"/>
</dbReference>
<evidence type="ECO:0000256" key="9">
    <source>
        <dbReference type="SAM" id="Phobius"/>
    </source>
</evidence>
<dbReference type="CDD" id="cd00038">
    <property type="entry name" value="CAP_ED"/>
    <property type="match status" value="1"/>
</dbReference>
<dbReference type="Proteomes" id="UP000281406">
    <property type="component" value="Unassembled WGS sequence"/>
</dbReference>
<dbReference type="OrthoDB" id="421226at2759"/>
<dbReference type="GO" id="GO:0030424">
    <property type="term" value="C:axon"/>
    <property type="evidence" value="ECO:0007669"/>
    <property type="project" value="TreeGrafter"/>
</dbReference>
<keyword evidence="3" id="KW-1003">Cell membrane</keyword>
<keyword evidence="12" id="KW-1185">Reference proteome</keyword>
<keyword evidence="8 9" id="KW-0472">Membrane</keyword>
<dbReference type="PROSITE" id="PS50042">
    <property type="entry name" value="CNMP_BINDING_3"/>
    <property type="match status" value="1"/>
</dbReference>
<keyword evidence="6 9" id="KW-1133">Transmembrane helix</keyword>
<evidence type="ECO:0000256" key="6">
    <source>
        <dbReference type="ARBA" id="ARBA00022989"/>
    </source>
</evidence>
<dbReference type="SMART" id="SM00100">
    <property type="entry name" value="cNMP"/>
    <property type="match status" value="1"/>
</dbReference>
<keyword evidence="4 9" id="KW-0812">Transmembrane</keyword>
<dbReference type="GO" id="GO:0098855">
    <property type="term" value="C:HCN channel complex"/>
    <property type="evidence" value="ECO:0007669"/>
    <property type="project" value="TreeGrafter"/>
</dbReference>
<organism evidence="11 12">
    <name type="scientific">Anabarilius grahami</name>
    <name type="common">Kanglang fish</name>
    <name type="synonym">Barilius grahami</name>
    <dbReference type="NCBI Taxonomy" id="495550"/>
    <lineage>
        <taxon>Eukaryota</taxon>
        <taxon>Metazoa</taxon>
        <taxon>Chordata</taxon>
        <taxon>Craniata</taxon>
        <taxon>Vertebrata</taxon>
        <taxon>Euteleostomi</taxon>
        <taxon>Actinopterygii</taxon>
        <taxon>Neopterygii</taxon>
        <taxon>Teleostei</taxon>
        <taxon>Ostariophysi</taxon>
        <taxon>Cypriniformes</taxon>
        <taxon>Xenocyprididae</taxon>
        <taxon>Xenocypridinae</taxon>
        <taxon>Xenocypridinae incertae sedis</taxon>
        <taxon>Anabarilius</taxon>
    </lineage>
</organism>
<reference evidence="11 12" key="1">
    <citation type="submission" date="2018-10" db="EMBL/GenBank/DDBJ databases">
        <title>Genome assembly for a Yunnan-Guizhou Plateau 3E fish, Anabarilius grahami (Regan), and its evolutionary and genetic applications.</title>
        <authorList>
            <person name="Jiang W."/>
        </authorList>
    </citation>
    <scope>NUCLEOTIDE SEQUENCE [LARGE SCALE GENOMIC DNA]</scope>
    <source>
        <strain evidence="11">AG-KIZ</strain>
        <tissue evidence="11">Muscle</tissue>
    </source>
</reference>
<evidence type="ECO:0000256" key="5">
    <source>
        <dbReference type="ARBA" id="ARBA00022826"/>
    </source>
</evidence>
<dbReference type="Pfam" id="PF00027">
    <property type="entry name" value="cNMP_binding"/>
    <property type="match status" value="1"/>
</dbReference>
<evidence type="ECO:0000256" key="2">
    <source>
        <dbReference type="ARBA" id="ARBA00022448"/>
    </source>
</evidence>
<dbReference type="SUPFAM" id="SSF81324">
    <property type="entry name" value="Voltage-gated potassium channels"/>
    <property type="match status" value="1"/>
</dbReference>
<dbReference type="SUPFAM" id="SSF51206">
    <property type="entry name" value="cAMP-binding domain-like"/>
    <property type="match status" value="1"/>
</dbReference>
<keyword evidence="7" id="KW-0406">Ion transport</keyword>
<dbReference type="GO" id="GO:0005249">
    <property type="term" value="F:voltage-gated potassium channel activity"/>
    <property type="evidence" value="ECO:0007669"/>
    <property type="project" value="TreeGrafter"/>
</dbReference>
<evidence type="ECO:0000256" key="4">
    <source>
        <dbReference type="ARBA" id="ARBA00022692"/>
    </source>
</evidence>
<sequence>MQRFAPENLRRFSWNGWKNLLLPQLNRRSLFVYGSEVAVEKECIRQKEGGVIVIHPFSRIRSYYIMCMMAITFLNLIGIPMEIAFLDGNSGVGWEGFNVFSDTLFLIDVGLNFRMGIITEDSEGAIMDLKSIRQRYLKSWFIPDMVAAFPVGYILLIADLQYHSDSPSSRASKMMRILMFVRILSLVRLLRVSRLVRFFNEVERVNDVELWIVMTSIVSGAIMYTVMVANTAAMMSDVDITARAYKNKINHLEDYMTFMKLPKALRMRINNYYQARYAGKWYDEKDVLKWVSSSLREEILLTMCSAHVRKVPIFRNRDINFINAILLELQYEVFQAGDIIFQQNAPGDRMFFIEHGQVLVENEFVPKELCDGDYFGDSCLLTRGRRLTTVQALTVCQLFSLSVDTFQCVLEDYPDIKRDLETSQQDKDILLC</sequence>
<name>A0A3N0YXS4_ANAGA</name>
<dbReference type="InterPro" id="IPR014710">
    <property type="entry name" value="RmlC-like_jellyroll"/>
</dbReference>
<dbReference type="InterPro" id="IPR051413">
    <property type="entry name" value="K/Na_HCN_channel"/>
</dbReference>
<dbReference type="PANTHER" id="PTHR45689">
    <property type="entry name" value="I[[H]] CHANNEL, ISOFORM E"/>
    <property type="match status" value="1"/>
</dbReference>
<dbReference type="AlphaFoldDB" id="A0A3N0YXS4"/>
<dbReference type="Gene3D" id="1.20.120.350">
    <property type="entry name" value="Voltage-gated potassium channels. Chain C"/>
    <property type="match status" value="1"/>
</dbReference>
<dbReference type="InterPro" id="IPR013621">
    <property type="entry name" value="Ion_trans_N"/>
</dbReference>
<comment type="subcellular location">
    <subcellularLocation>
        <location evidence="1">Cell membrane</location>
        <topology evidence="1">Multi-pass membrane protein</topology>
    </subcellularLocation>
</comment>
<evidence type="ECO:0000313" key="12">
    <source>
        <dbReference type="Proteomes" id="UP000281406"/>
    </source>
</evidence>
<dbReference type="Gene3D" id="2.60.120.10">
    <property type="entry name" value="Jelly Rolls"/>
    <property type="match status" value="1"/>
</dbReference>
<feature type="transmembrane region" description="Helical" evidence="9">
    <location>
        <begin position="63"/>
        <end position="86"/>
    </location>
</feature>
<comment type="caution">
    <text evidence="11">The sequence shown here is derived from an EMBL/GenBank/DDBJ whole genome shotgun (WGS) entry which is preliminary data.</text>
</comment>
<keyword evidence="5" id="KW-0407">Ion channel</keyword>
<protein>
    <submittedName>
        <fullName evidence="11">Potassium/sodium hyperpolarization-activated cyclic nucleotide-gated channel 1</fullName>
    </submittedName>
</protein>
<evidence type="ECO:0000256" key="3">
    <source>
        <dbReference type="ARBA" id="ARBA00022475"/>
    </source>
</evidence>
<dbReference type="Gene3D" id="1.10.287.630">
    <property type="entry name" value="Helix hairpin bin"/>
    <property type="match status" value="1"/>
</dbReference>
<dbReference type="GO" id="GO:0035725">
    <property type="term" value="P:sodium ion transmembrane transport"/>
    <property type="evidence" value="ECO:0007669"/>
    <property type="project" value="TreeGrafter"/>
</dbReference>
<dbReference type="EMBL" id="RJVU01020258">
    <property type="protein sequence ID" value="ROL50478.1"/>
    <property type="molecule type" value="Genomic_DNA"/>
</dbReference>
<feature type="domain" description="Cyclic nucleotide-binding" evidence="10">
    <location>
        <begin position="313"/>
        <end position="427"/>
    </location>
</feature>
<evidence type="ECO:0000256" key="8">
    <source>
        <dbReference type="ARBA" id="ARBA00023136"/>
    </source>
</evidence>
<keyword evidence="5" id="KW-0633">Potassium transport</keyword>